<gene>
    <name evidence="1" type="primary">31</name>
    <name evidence="1" type="ORF">SEA_AZIRA_31</name>
</gene>
<name>A0AAF0K0E1_9CAUD</name>
<dbReference type="EMBL" id="OQ709211">
    <property type="protein sequence ID" value="WGH21037.1"/>
    <property type="molecule type" value="Genomic_DNA"/>
</dbReference>
<keyword evidence="2" id="KW-1185">Reference proteome</keyword>
<sequence>MIKTSPLNVRVWDRVKLPCGRMIQVQKVVWWGSHGIVTNPERVVWVEVTDAYGYGIRWNLSAQVRLISGGLFRTMAEDPFTPRGFRVHESGRVTHTDLIDGPWFPDMAGAL</sequence>
<organism evidence="1 2">
    <name type="scientific">Gordonia phage Azira</name>
    <dbReference type="NCBI Taxonomy" id="3035369"/>
    <lineage>
        <taxon>Viruses</taxon>
        <taxon>Duplodnaviria</taxon>
        <taxon>Heunggongvirae</taxon>
        <taxon>Uroviricota</taxon>
        <taxon>Caudoviricetes</taxon>
        <taxon>Aziravirus</taxon>
        <taxon>Aziravirus azira</taxon>
    </lineage>
</organism>
<dbReference type="RefSeq" id="YP_010842434.1">
    <property type="nucleotide sequence ID" value="NC_079140.1"/>
</dbReference>
<dbReference type="KEGG" id="vg:80559225"/>
<protein>
    <submittedName>
        <fullName evidence="1">Uncharacterized protein</fullName>
    </submittedName>
</protein>
<reference evidence="1 2" key="1">
    <citation type="submission" date="2023-03" db="EMBL/GenBank/DDBJ databases">
        <authorList>
            <person name="McGarrah C.E.E."/>
            <person name="Algarin-Martinez E.D."/>
            <person name="Cavasini M.E.D."/>
            <person name="Correa V."/>
            <person name="Danielson D.F."/>
            <person name="Dean W.R."/>
            <person name="French J.L."/>
            <person name="Gaskin N."/>
            <person name="Jain U."/>
            <person name="Janvier J."/>
            <person name="Macumber B.M."/>
            <person name="Martini F.K."/>
            <person name="Mazzei S.G."/>
            <person name="Mujica J.M."/>
            <person name="Odegaard O."/>
            <person name="Quarterman C."/>
            <person name="Rand T.M."/>
            <person name="Seidensticker N.S."/>
            <person name="Serrano T."/>
            <person name="Soltys A."/>
            <person name="Ungrey M.D."/>
            <person name="Pollenz R.S."/>
            <person name="Russell D.A."/>
            <person name="Jacobs-Sera D."/>
            <person name="Hatfull G.F."/>
        </authorList>
    </citation>
    <scope>NUCLEOTIDE SEQUENCE [LARGE SCALE GENOMIC DNA]</scope>
</reference>
<dbReference type="GeneID" id="80559225"/>
<proteinExistence type="predicted"/>
<evidence type="ECO:0000313" key="2">
    <source>
        <dbReference type="Proteomes" id="UP001223098"/>
    </source>
</evidence>
<accession>A0AAF0K0E1</accession>
<dbReference type="Proteomes" id="UP001223098">
    <property type="component" value="Segment"/>
</dbReference>
<evidence type="ECO:0000313" key="1">
    <source>
        <dbReference type="EMBL" id="WGH21037.1"/>
    </source>
</evidence>